<sequence length="510" mass="55476">MTVNVTTTGNGRFSLTGDQSDVIVSYSMSESASPINVADLSGEIPSMSIVGLSNSVQTLGNTHPSSRLLIDNQITLTDSLRGSFTGKVGNLTIDPQSVSVDVFSKFDKLNVTKKMTAHVGTLKSAFEAWFAEAGLVSGDYNVDSSLTESVAFPSWKDSIWNGFKQLCVASNTEMFFQGATIYVKPRATKTAKIENITSESFSINLGENAKTTKFTLGKSKATTNGIVFAYGTEDSAESINVLETKDVILTSKVSLTSINQPENIDEGFPEYKDFIDPSNIGEVPLGSYTNGFYAFRDSDGVIVDTDRVALLGASVTVALGDEPFEIKLKIVGPNTSEKAPWTLEFSDNYPALGLTGTGVVVENLEITTQTGSSEGDSENEYSGNPFLINYKYFWNTVHYTNQSVCGPVISFNFSTDKIAEAAGQEFGFTPGVIFEYNGSKYRIKTASYDYGSLQITAEQYVTFADFNTLWSVGDKKFTDFNATMLDPTTYPNDFMKYSDFAILPLMEPTA</sequence>
<organism evidence="1">
    <name type="scientific">uncultured Caudovirales phage</name>
    <dbReference type="NCBI Taxonomy" id="2100421"/>
    <lineage>
        <taxon>Viruses</taxon>
        <taxon>Duplodnaviria</taxon>
        <taxon>Heunggongvirae</taxon>
        <taxon>Uroviricota</taxon>
        <taxon>Caudoviricetes</taxon>
        <taxon>Peduoviridae</taxon>
        <taxon>Maltschvirus</taxon>
        <taxon>Maltschvirus maltsch</taxon>
    </lineage>
</organism>
<name>A0A6J5MPP1_9CAUD</name>
<dbReference type="EMBL" id="LR796499">
    <property type="protein sequence ID" value="CAB4148754.1"/>
    <property type="molecule type" value="Genomic_DNA"/>
</dbReference>
<accession>A0A6J5MPP1</accession>
<gene>
    <name evidence="1" type="ORF">UFOVP536_22</name>
</gene>
<proteinExistence type="predicted"/>
<protein>
    <submittedName>
        <fullName evidence="1">Uncharacterized protein</fullName>
    </submittedName>
</protein>
<evidence type="ECO:0000313" key="1">
    <source>
        <dbReference type="EMBL" id="CAB4148754.1"/>
    </source>
</evidence>
<reference evidence="1" key="1">
    <citation type="submission" date="2020-04" db="EMBL/GenBank/DDBJ databases">
        <authorList>
            <person name="Chiriac C."/>
            <person name="Salcher M."/>
            <person name="Ghai R."/>
            <person name="Kavagutti S V."/>
        </authorList>
    </citation>
    <scope>NUCLEOTIDE SEQUENCE</scope>
</reference>